<reference evidence="2" key="1">
    <citation type="submission" date="2011-02" db="EMBL/GenBank/DDBJ databases">
        <title>The Genome Sequence of Capsaspora owczarzaki ATCC 30864.</title>
        <authorList>
            <person name="Russ C."/>
            <person name="Cuomo C."/>
            <person name="Burger G."/>
            <person name="Gray M.W."/>
            <person name="Holland P.W.H."/>
            <person name="King N."/>
            <person name="Lang F.B.F."/>
            <person name="Roger A.J."/>
            <person name="Ruiz-Trillo I."/>
            <person name="Young S.K."/>
            <person name="Zeng Q."/>
            <person name="Gargeya S."/>
            <person name="Alvarado L."/>
            <person name="Berlin A."/>
            <person name="Chapman S.B."/>
            <person name="Chen Z."/>
            <person name="Freedman E."/>
            <person name="Gellesch M."/>
            <person name="Goldberg J."/>
            <person name="Griggs A."/>
            <person name="Gujja S."/>
            <person name="Heilman E."/>
            <person name="Heiman D."/>
            <person name="Howarth C."/>
            <person name="Mehta T."/>
            <person name="Neiman D."/>
            <person name="Pearson M."/>
            <person name="Roberts A."/>
            <person name="Saif S."/>
            <person name="Shea T."/>
            <person name="Shenoy N."/>
            <person name="Sisk P."/>
            <person name="Stolte C."/>
            <person name="Sykes S."/>
            <person name="White J."/>
            <person name="Yandava C."/>
            <person name="Haas B."/>
            <person name="Nusbaum C."/>
            <person name="Birren B."/>
        </authorList>
    </citation>
    <scope>NUCLEOTIDE SEQUENCE</scope>
    <source>
        <strain evidence="2">ATCC 30864</strain>
    </source>
</reference>
<dbReference type="InParanoid" id="A0A0D2WWY2"/>
<proteinExistence type="predicted"/>
<evidence type="ECO:0000313" key="2">
    <source>
        <dbReference type="Proteomes" id="UP000008743"/>
    </source>
</evidence>
<evidence type="ECO:0000313" key="1">
    <source>
        <dbReference type="EMBL" id="KJE97570.1"/>
    </source>
</evidence>
<gene>
    <name evidence="1" type="ORF">CAOG_010141</name>
</gene>
<dbReference type="Proteomes" id="UP000008743">
    <property type="component" value="Unassembled WGS sequence"/>
</dbReference>
<accession>A0A0D2WWY2</accession>
<name>A0A0D2WWY2_CAPO3</name>
<dbReference type="AlphaFoldDB" id="A0A0D2WWY2"/>
<protein>
    <submittedName>
        <fullName evidence="1">Uncharacterized protein</fullName>
    </submittedName>
</protein>
<organism evidence="1 2">
    <name type="scientific">Capsaspora owczarzaki (strain ATCC 30864)</name>
    <dbReference type="NCBI Taxonomy" id="595528"/>
    <lineage>
        <taxon>Eukaryota</taxon>
        <taxon>Filasterea</taxon>
        <taxon>Capsaspora</taxon>
    </lineage>
</organism>
<sequence length="104" mass="11869">MPPGFSSYPFIRQDIIMLYKSKRSVQTTVQLFHKFSTRIKPLTLYSSSISWRPDTPTLPCGKYWQYCLHCCSSVPSVVGSFFMYLACTPKYHGFVGARCACIHA</sequence>
<keyword evidence="2" id="KW-1185">Reference proteome</keyword>
<dbReference type="EMBL" id="KE346374">
    <property type="protein sequence ID" value="KJE97570.1"/>
    <property type="molecule type" value="Genomic_DNA"/>
</dbReference>